<dbReference type="InterPro" id="IPR040442">
    <property type="entry name" value="Pyrv_kinase-like_dom_sf"/>
</dbReference>
<dbReference type="PANTHER" id="PTHR42905">
    <property type="entry name" value="PHOSPHOENOLPYRUVATE CARBOXYLASE"/>
    <property type="match status" value="1"/>
</dbReference>
<dbReference type="PANTHER" id="PTHR42905:SF2">
    <property type="entry name" value="PHOSPHOENOLPYRUVATE CARBOXYLASE FAMILY PROTEIN"/>
    <property type="match status" value="1"/>
</dbReference>
<accession>A0ABZ2F6E5</accession>
<sequence length="81" mass="8982">MANMIEAGKTPVLPPAELEAIGYKIAVYPLTLLNVSIRAMREALECIRRGEPANVLGFEDLKAAVGFPEYYAEEARYKLPQ</sequence>
<reference evidence="2 3" key="1">
    <citation type="submission" date="2022-09" db="EMBL/GenBank/DDBJ databases">
        <authorList>
            <person name="Giprobiosintez L."/>
        </authorList>
    </citation>
    <scope>NUCLEOTIDE SEQUENCE [LARGE SCALE GENOMIC DNA]</scope>
    <source>
        <strain evidence="3">VKPM-B-12549 (GBS-15)</strain>
    </source>
</reference>
<proteinExistence type="predicted"/>
<dbReference type="Gene3D" id="3.20.20.60">
    <property type="entry name" value="Phosphoenolpyruvate-binding domains"/>
    <property type="match status" value="1"/>
</dbReference>
<dbReference type="InterPro" id="IPR015813">
    <property type="entry name" value="Pyrv/PenolPyrv_kinase-like_dom"/>
</dbReference>
<dbReference type="EMBL" id="CP104311">
    <property type="protein sequence ID" value="WWF02340.1"/>
    <property type="molecule type" value="Genomic_DNA"/>
</dbReference>
<name>A0ABZ2F6E5_METCP</name>
<dbReference type="Proteomes" id="UP001359308">
    <property type="component" value="Chromosome"/>
</dbReference>
<gene>
    <name evidence="2" type="ORF">N4J17_01625</name>
</gene>
<organism evidence="2 3">
    <name type="scientific">Methylococcus capsulatus</name>
    <dbReference type="NCBI Taxonomy" id="414"/>
    <lineage>
        <taxon>Bacteria</taxon>
        <taxon>Pseudomonadati</taxon>
        <taxon>Pseudomonadota</taxon>
        <taxon>Gammaproteobacteria</taxon>
        <taxon>Methylococcales</taxon>
        <taxon>Methylococcaceae</taxon>
        <taxon>Methylococcus</taxon>
    </lineage>
</organism>
<evidence type="ECO:0000313" key="3">
    <source>
        <dbReference type="Proteomes" id="UP001359308"/>
    </source>
</evidence>
<protein>
    <submittedName>
        <fullName evidence="2">Uncharacterized protein</fullName>
    </submittedName>
</protein>
<dbReference type="SUPFAM" id="SSF51621">
    <property type="entry name" value="Phosphoenolpyruvate/pyruvate domain"/>
    <property type="match status" value="1"/>
</dbReference>
<keyword evidence="3" id="KW-1185">Reference proteome</keyword>
<evidence type="ECO:0000313" key="2">
    <source>
        <dbReference type="EMBL" id="WWF02340.1"/>
    </source>
</evidence>
<evidence type="ECO:0000256" key="1">
    <source>
        <dbReference type="ARBA" id="ARBA00022723"/>
    </source>
</evidence>
<dbReference type="RefSeq" id="WP_198324199.1">
    <property type="nucleotide sequence ID" value="NZ_CP104311.1"/>
</dbReference>
<keyword evidence="1" id="KW-0479">Metal-binding</keyword>